<dbReference type="GO" id="GO:0008080">
    <property type="term" value="F:N-acetyltransferase activity"/>
    <property type="evidence" value="ECO:0007669"/>
    <property type="project" value="TreeGrafter"/>
</dbReference>
<dbReference type="SUPFAM" id="SSF55729">
    <property type="entry name" value="Acyl-CoA N-acyltransferases (Nat)"/>
    <property type="match status" value="1"/>
</dbReference>
<evidence type="ECO:0000313" key="1">
    <source>
        <dbReference type="Proteomes" id="UP000515158"/>
    </source>
</evidence>
<keyword evidence="1" id="KW-1185">Reference proteome</keyword>
<dbReference type="PANTHER" id="PTHR20905:SF28">
    <property type="entry name" value="GH28833P-RELATED"/>
    <property type="match status" value="1"/>
</dbReference>
<protein>
    <submittedName>
        <fullName evidence="2">Dopamine N-acetyltransferase-like</fullName>
    </submittedName>
</protein>
<dbReference type="PANTHER" id="PTHR20905">
    <property type="entry name" value="N-ACETYLTRANSFERASE-RELATED"/>
    <property type="match status" value="1"/>
</dbReference>
<dbReference type="Proteomes" id="UP000515158">
    <property type="component" value="Unplaced"/>
</dbReference>
<dbReference type="GeneID" id="117646996"/>
<sequence length="275" mass="29743">MFGRRPGAEHVAVTLSLTPISRCPSHLAVSAVPLARPSRQTTVPAEDMCALRVQRVAADDAKAHEAVAEVMRRGFLPHESACHASRVSQDPDAERELLDLVRAALADGVSVAVYIGDDMVGAAVNKIQVRPPPGGKSFFERFYEERASRPATRFVLDFMAKIDAQADLFAEAGGDPILELMFLGVVPEAGRRGVGQRLTEETVQLARSVRVKAVSAIWTSDYSRAIGARLGFKELTVADHSTFSFEGTTIAQAAAPHQQRSVLALFKLPAESRNL</sequence>
<gene>
    <name evidence="2" type="primary">LOC117646996</name>
</gene>
<accession>A0A6P8ZPM3</accession>
<dbReference type="OrthoDB" id="8191594at2759"/>
<dbReference type="Gene3D" id="3.40.630.30">
    <property type="match status" value="1"/>
</dbReference>
<dbReference type="CDD" id="cd04301">
    <property type="entry name" value="NAT_SF"/>
    <property type="match status" value="1"/>
</dbReference>
<proteinExistence type="predicted"/>
<evidence type="ECO:0000313" key="2">
    <source>
        <dbReference type="RefSeq" id="XP_034244354.1"/>
    </source>
</evidence>
<organism evidence="2">
    <name type="scientific">Thrips palmi</name>
    <name type="common">Melon thrips</name>
    <dbReference type="NCBI Taxonomy" id="161013"/>
    <lineage>
        <taxon>Eukaryota</taxon>
        <taxon>Metazoa</taxon>
        <taxon>Ecdysozoa</taxon>
        <taxon>Arthropoda</taxon>
        <taxon>Hexapoda</taxon>
        <taxon>Insecta</taxon>
        <taxon>Pterygota</taxon>
        <taxon>Neoptera</taxon>
        <taxon>Paraneoptera</taxon>
        <taxon>Thysanoptera</taxon>
        <taxon>Terebrantia</taxon>
        <taxon>Thripoidea</taxon>
        <taxon>Thripidae</taxon>
        <taxon>Thrips</taxon>
    </lineage>
</organism>
<dbReference type="AlphaFoldDB" id="A0A6P8ZPM3"/>
<dbReference type="InParanoid" id="A0A6P8ZPM3"/>
<dbReference type="KEGG" id="tpal:117646996"/>
<name>A0A6P8ZPM3_THRPL</name>
<dbReference type="InterPro" id="IPR016181">
    <property type="entry name" value="Acyl_CoA_acyltransferase"/>
</dbReference>
<dbReference type="RefSeq" id="XP_034244354.1">
    <property type="nucleotide sequence ID" value="XM_034388463.1"/>
</dbReference>
<reference evidence="2" key="1">
    <citation type="submission" date="2025-08" db="UniProtKB">
        <authorList>
            <consortium name="RefSeq"/>
        </authorList>
    </citation>
    <scope>IDENTIFICATION</scope>
    <source>
        <tissue evidence="2">Total insect</tissue>
    </source>
</reference>